<gene>
    <name evidence="3" type="ORF">SAMN02745223_00254</name>
    <name evidence="2" type="ORF">VW29_01235</name>
</gene>
<reference evidence="2 4" key="1">
    <citation type="submission" date="2015-03" db="EMBL/GenBank/DDBJ databases">
        <authorList>
            <person name="Hassan Y.I."/>
            <person name="Lepp D."/>
            <person name="Zhou T."/>
        </authorList>
    </citation>
    <scope>NUCLEOTIDE SEQUENCE [LARGE SCALE GENOMIC DNA]</scope>
    <source>
        <strain evidence="2 4">DSM 17137</strain>
    </source>
</reference>
<sequence>MNIPAWTKPALYGAVAGAILLAVVGFMWGGWVTGGSAQDIAAKRSAADVVLALTPYCVERSRTDANSVAVLAEFTAATSTGRRTVIEKAGWATPMGADAPNRALALACATALTPV</sequence>
<evidence type="ECO:0000313" key="2">
    <source>
        <dbReference type="EMBL" id="KKB86620.1"/>
    </source>
</evidence>
<dbReference type="EMBL" id="FQVC01000001">
    <property type="protein sequence ID" value="SHE39017.1"/>
    <property type="molecule type" value="Genomic_DNA"/>
</dbReference>
<protein>
    <submittedName>
        <fullName evidence="2">Uncharacterized protein</fullName>
    </submittedName>
</protein>
<keyword evidence="1" id="KW-0472">Membrane</keyword>
<evidence type="ECO:0000256" key="1">
    <source>
        <dbReference type="SAM" id="Phobius"/>
    </source>
</evidence>
<dbReference type="RefSeq" id="WP_046133563.1">
    <property type="nucleotide sequence ID" value="NZ_FQVC01000001.1"/>
</dbReference>
<evidence type="ECO:0000313" key="4">
    <source>
        <dbReference type="Proteomes" id="UP000033608"/>
    </source>
</evidence>
<keyword evidence="1" id="KW-1133">Transmembrane helix</keyword>
<reference evidence="3 5" key="2">
    <citation type="submission" date="2016-11" db="EMBL/GenBank/DDBJ databases">
        <authorList>
            <person name="Jaros S."/>
            <person name="Januszkiewicz K."/>
            <person name="Wedrychowicz H."/>
        </authorList>
    </citation>
    <scope>NUCLEOTIDE SEQUENCE [LARGE SCALE GENOMIC DNA]</scope>
    <source>
        <strain evidence="3 5">DSM 17137</strain>
    </source>
</reference>
<name>A0A0F5LW83_9HYPH</name>
<dbReference type="AlphaFoldDB" id="A0A0F5LW83"/>
<evidence type="ECO:0000313" key="3">
    <source>
        <dbReference type="EMBL" id="SHE39017.1"/>
    </source>
</evidence>
<organism evidence="2 4">
    <name type="scientific">Devosia limi DSM 17137</name>
    <dbReference type="NCBI Taxonomy" id="1121477"/>
    <lineage>
        <taxon>Bacteria</taxon>
        <taxon>Pseudomonadati</taxon>
        <taxon>Pseudomonadota</taxon>
        <taxon>Alphaproteobacteria</taxon>
        <taxon>Hyphomicrobiales</taxon>
        <taxon>Devosiaceae</taxon>
        <taxon>Devosia</taxon>
    </lineage>
</organism>
<feature type="transmembrane region" description="Helical" evidence="1">
    <location>
        <begin position="12"/>
        <end position="34"/>
    </location>
</feature>
<keyword evidence="1" id="KW-0812">Transmembrane</keyword>
<proteinExistence type="predicted"/>
<accession>A0A0F5LW83</accession>
<keyword evidence="4" id="KW-1185">Reference proteome</keyword>
<dbReference type="Proteomes" id="UP000184533">
    <property type="component" value="Unassembled WGS sequence"/>
</dbReference>
<dbReference type="PATRIC" id="fig|1121477.3.peg.1288"/>
<dbReference type="Proteomes" id="UP000033608">
    <property type="component" value="Unassembled WGS sequence"/>
</dbReference>
<dbReference type="STRING" id="1121477.SAMN02745223_00254"/>
<evidence type="ECO:0000313" key="5">
    <source>
        <dbReference type="Proteomes" id="UP000184533"/>
    </source>
</evidence>
<dbReference type="EMBL" id="LAJF01000024">
    <property type="protein sequence ID" value="KKB86620.1"/>
    <property type="molecule type" value="Genomic_DNA"/>
</dbReference>
<dbReference type="OrthoDB" id="5514977at2"/>